<dbReference type="RefSeq" id="WP_082217431.1">
    <property type="nucleotide sequence ID" value="NZ_FUZA01000008.1"/>
</dbReference>
<evidence type="ECO:0000256" key="6">
    <source>
        <dbReference type="SAM" id="SignalP"/>
    </source>
</evidence>
<comment type="subcellular location">
    <subcellularLocation>
        <location evidence="1">Cell outer membrane</location>
    </subcellularLocation>
</comment>
<feature type="domain" description="SusD-like N-terminal" evidence="8">
    <location>
        <begin position="81"/>
        <end position="217"/>
    </location>
</feature>
<evidence type="ECO:0000256" key="4">
    <source>
        <dbReference type="ARBA" id="ARBA00023136"/>
    </source>
</evidence>
<dbReference type="EMBL" id="FUZA01000008">
    <property type="protein sequence ID" value="SKC15799.1"/>
    <property type="molecule type" value="Genomic_DNA"/>
</dbReference>
<dbReference type="InterPro" id="IPR033985">
    <property type="entry name" value="SusD-like_N"/>
</dbReference>
<protein>
    <submittedName>
        <fullName evidence="9">Starch-binding associating with outer membrane</fullName>
    </submittedName>
</protein>
<organism evidence="9 10">
    <name type="scientific">Dyadobacter psychrophilus</name>
    <dbReference type="NCBI Taxonomy" id="651661"/>
    <lineage>
        <taxon>Bacteria</taxon>
        <taxon>Pseudomonadati</taxon>
        <taxon>Bacteroidota</taxon>
        <taxon>Cytophagia</taxon>
        <taxon>Cytophagales</taxon>
        <taxon>Spirosomataceae</taxon>
        <taxon>Dyadobacter</taxon>
    </lineage>
</organism>
<feature type="signal peptide" evidence="6">
    <location>
        <begin position="1"/>
        <end position="20"/>
    </location>
</feature>
<evidence type="ECO:0000256" key="1">
    <source>
        <dbReference type="ARBA" id="ARBA00004442"/>
    </source>
</evidence>
<name>A0A1T5H5C6_9BACT</name>
<dbReference type="OrthoDB" id="906516at2"/>
<keyword evidence="5" id="KW-0998">Cell outer membrane</keyword>
<feature type="chain" id="PRO_5013001813" evidence="6">
    <location>
        <begin position="21"/>
        <end position="560"/>
    </location>
</feature>
<dbReference type="InterPro" id="IPR012944">
    <property type="entry name" value="SusD_RagB_dom"/>
</dbReference>
<evidence type="ECO:0000256" key="2">
    <source>
        <dbReference type="ARBA" id="ARBA00006275"/>
    </source>
</evidence>
<evidence type="ECO:0000313" key="10">
    <source>
        <dbReference type="Proteomes" id="UP000190897"/>
    </source>
</evidence>
<dbReference type="STRING" id="651661.SAMN05660293_04929"/>
<dbReference type="Proteomes" id="UP000190897">
    <property type="component" value="Unassembled WGS sequence"/>
</dbReference>
<accession>A0A1T5H5C6</accession>
<proteinExistence type="inferred from homology"/>
<dbReference type="Pfam" id="PF07980">
    <property type="entry name" value="SusD_RagB"/>
    <property type="match status" value="1"/>
</dbReference>
<evidence type="ECO:0000259" key="8">
    <source>
        <dbReference type="Pfam" id="PF14322"/>
    </source>
</evidence>
<reference evidence="10" key="1">
    <citation type="submission" date="2017-02" db="EMBL/GenBank/DDBJ databases">
        <authorList>
            <person name="Varghese N."/>
            <person name="Submissions S."/>
        </authorList>
    </citation>
    <scope>NUCLEOTIDE SEQUENCE [LARGE SCALE GENOMIC DNA]</scope>
    <source>
        <strain evidence="10">DSM 22270</strain>
    </source>
</reference>
<dbReference type="AlphaFoldDB" id="A0A1T5H5C6"/>
<sequence>MKIKISALLVAFSLAGLTSCEDYLSETNKSGLTQDPFFQTELGITAAVNASYSGTRLWYGKEFPSAFAETGTDLFLRGGDNKANQISDYTVDLNGAQTNLKDYWAHLYKALNTCNTALKLLPAPILSEAMNKQYEGEVRFLRAHYLWLITETWGDVVLQTEPTAGAVTTAKRSSVEDFYKVIFADLDIAIANLAPAKSTNGRITQDVAKAFKARMALTRASSTNNAEMYATAATLAKEVIASGRYALFSDFKSLWDMKNSEGGANSEVVYYVNYTNDDTMNGDYDPAAGKGNNSHLHYIMVYDKQPGMERSVAYGRPYQRYVPTLHLLDLFDEKVDQRYAGTFQTVWLANMANLKAGTVNGYPKMAFGDTSMVFMKTVATPAQIANAAGRYKIFDRNTMYKEDGSLLLRSQFIQMSKLMDPTRLTANQEWSSRDGFVIRIAELYLIAAEALMKTNPAEALTYINDLRKKRAIPGKEASMTITAKDLNIDFILDERARELAGELFRWYDLKRTGKLVSYVQKYNMDAKANIKETHNVRPIPQVQLDAITNKDEFKQNPGYN</sequence>
<evidence type="ECO:0000313" key="9">
    <source>
        <dbReference type="EMBL" id="SKC15799.1"/>
    </source>
</evidence>
<keyword evidence="3 6" id="KW-0732">Signal</keyword>
<comment type="similarity">
    <text evidence="2">Belongs to the SusD family.</text>
</comment>
<evidence type="ECO:0000256" key="5">
    <source>
        <dbReference type="ARBA" id="ARBA00023237"/>
    </source>
</evidence>
<gene>
    <name evidence="9" type="ORF">SAMN05660293_04929</name>
</gene>
<keyword evidence="10" id="KW-1185">Reference proteome</keyword>
<dbReference type="InterPro" id="IPR011990">
    <property type="entry name" value="TPR-like_helical_dom_sf"/>
</dbReference>
<dbReference type="PROSITE" id="PS51257">
    <property type="entry name" value="PROKAR_LIPOPROTEIN"/>
    <property type="match status" value="1"/>
</dbReference>
<evidence type="ECO:0000259" key="7">
    <source>
        <dbReference type="Pfam" id="PF07980"/>
    </source>
</evidence>
<keyword evidence="4" id="KW-0472">Membrane</keyword>
<dbReference type="SUPFAM" id="SSF48452">
    <property type="entry name" value="TPR-like"/>
    <property type="match status" value="1"/>
</dbReference>
<feature type="domain" description="RagB/SusD" evidence="7">
    <location>
        <begin position="413"/>
        <end position="559"/>
    </location>
</feature>
<evidence type="ECO:0000256" key="3">
    <source>
        <dbReference type="ARBA" id="ARBA00022729"/>
    </source>
</evidence>
<dbReference type="Pfam" id="PF14322">
    <property type="entry name" value="SusD-like_3"/>
    <property type="match status" value="1"/>
</dbReference>
<dbReference type="GO" id="GO:0009279">
    <property type="term" value="C:cell outer membrane"/>
    <property type="evidence" value="ECO:0007669"/>
    <property type="project" value="UniProtKB-SubCell"/>
</dbReference>
<dbReference type="Gene3D" id="1.25.40.390">
    <property type="match status" value="1"/>
</dbReference>